<keyword evidence="1" id="KW-1133">Transmembrane helix</keyword>
<protein>
    <submittedName>
        <fullName evidence="2">Uncharacterized protein</fullName>
    </submittedName>
</protein>
<feature type="transmembrane region" description="Helical" evidence="1">
    <location>
        <begin position="20"/>
        <end position="42"/>
    </location>
</feature>
<dbReference type="EMBL" id="BT061234">
    <property type="protein sequence ID" value="ACN25931.1"/>
    <property type="molecule type" value="mRNA"/>
</dbReference>
<reference evidence="2" key="2">
    <citation type="submission" date="2012-06" db="EMBL/GenBank/DDBJ databases">
        <authorList>
            <person name="Yu Y."/>
            <person name="Currie J."/>
            <person name="Lomeli R."/>
            <person name="Angelova A."/>
            <person name="Collura K."/>
            <person name="Wissotski M."/>
            <person name="Campos D."/>
            <person name="Kudrna D."/>
            <person name="Golser W."/>
            <person name="Ashely E."/>
            <person name="Descour A."/>
            <person name="Fernandes J."/>
            <person name="Soderlund C."/>
            <person name="Walbot V."/>
        </authorList>
    </citation>
    <scope>NUCLEOTIDE SEQUENCE</scope>
    <source>
        <strain evidence="2">B73</strain>
    </source>
</reference>
<sequence>MQLDVVKATCGMVQAGRHQVLLLGLLFVLVRQALYLDALFFFPTSLNGIHAMNILGNLTPWTTSVADKQLERSISNLLVHPPVYRCSFKLCMDFSLCPDSHWVVQKPSFIVTLKILINIINMCQNTRVPIKPFPHVYRYFQYIRLYENLSA</sequence>
<keyword evidence="1" id="KW-0812">Transmembrane</keyword>
<organism evidence="2">
    <name type="scientific">Zea mays</name>
    <name type="common">Maize</name>
    <dbReference type="NCBI Taxonomy" id="4577"/>
    <lineage>
        <taxon>Eukaryota</taxon>
        <taxon>Viridiplantae</taxon>
        <taxon>Streptophyta</taxon>
        <taxon>Embryophyta</taxon>
        <taxon>Tracheophyta</taxon>
        <taxon>Spermatophyta</taxon>
        <taxon>Magnoliopsida</taxon>
        <taxon>Liliopsida</taxon>
        <taxon>Poales</taxon>
        <taxon>Poaceae</taxon>
        <taxon>PACMAD clade</taxon>
        <taxon>Panicoideae</taxon>
        <taxon>Andropogonodae</taxon>
        <taxon>Andropogoneae</taxon>
        <taxon>Tripsacinae</taxon>
        <taxon>Zea</taxon>
    </lineage>
</organism>
<name>C0HFX8_MAIZE</name>
<evidence type="ECO:0000256" key="1">
    <source>
        <dbReference type="SAM" id="Phobius"/>
    </source>
</evidence>
<keyword evidence="1" id="KW-0472">Membrane</keyword>
<reference evidence="2" key="1">
    <citation type="journal article" date="2009" name="PLoS Genet.">
        <title>Sequencing, mapping, and analysis of 27,455 maize full-length cDNAs.</title>
        <authorList>
            <person name="Soderlund C."/>
            <person name="Descour A."/>
            <person name="Kudrna D."/>
            <person name="Bomhoff M."/>
            <person name="Boyd L."/>
            <person name="Currie J."/>
            <person name="Angelova A."/>
            <person name="Collura K."/>
            <person name="Wissotski M."/>
            <person name="Ashley E."/>
            <person name="Morrow D."/>
            <person name="Fernandes J."/>
            <person name="Walbot V."/>
            <person name="Yu Y."/>
        </authorList>
    </citation>
    <scope>NUCLEOTIDE SEQUENCE</scope>
    <source>
        <strain evidence="2">B73</strain>
    </source>
</reference>
<proteinExistence type="evidence at transcript level"/>
<dbReference type="AlphaFoldDB" id="C0HFX8"/>
<dbReference type="EMBL" id="BT087968">
    <property type="protein sequence ID" value="ACR38321.1"/>
    <property type="molecule type" value="mRNA"/>
</dbReference>
<accession>C0HFX8</accession>
<evidence type="ECO:0000313" key="2">
    <source>
        <dbReference type="EMBL" id="ACN25931.1"/>
    </source>
</evidence>